<comment type="similarity">
    <text evidence="1">Belongs to the bacterial sugar transferase family.</text>
</comment>
<dbReference type="PANTHER" id="PTHR30576:SF0">
    <property type="entry name" value="UNDECAPRENYL-PHOSPHATE N-ACETYLGALACTOSAMINYL 1-PHOSPHATE TRANSFERASE-RELATED"/>
    <property type="match status" value="1"/>
</dbReference>
<keyword evidence="2" id="KW-0270">Exopolysaccharide synthesis</keyword>
<feature type="transmembrane region" description="Helical" evidence="3">
    <location>
        <begin position="40"/>
        <end position="60"/>
    </location>
</feature>
<evidence type="ECO:0000256" key="3">
    <source>
        <dbReference type="SAM" id="Phobius"/>
    </source>
</evidence>
<sequence length="228" mass="25239">MIKEDSPGVLLGVSTDTYELSAGAMGGQSWTHIKPWFDKVFAITALISVAPLILLISAAIKAESSGPVFFRQPRFGLDRRVILVTKFRTMHHAATDIGGRQQTMRNDARVTRLGALLRRTCLDELPQFWDVLCGRLSVVGPRPHPLDMEVEGVRADSAIAYYHSRHAVRPGITGLAQVQGNSGPVETLEKGRDRILYDIEYINSMSFRMDMAIIAKTLGVVLSQKSNY</sequence>
<dbReference type="GO" id="GO:0000271">
    <property type="term" value="P:polysaccharide biosynthetic process"/>
    <property type="evidence" value="ECO:0007669"/>
    <property type="project" value="UniProtKB-KW"/>
</dbReference>
<dbReference type="OrthoDB" id="9808602at2"/>
<dbReference type="AlphaFoldDB" id="A0A411YZT3"/>
<keyword evidence="3" id="KW-1133">Transmembrane helix</keyword>
<evidence type="ECO:0000256" key="1">
    <source>
        <dbReference type="ARBA" id="ARBA00006464"/>
    </source>
</evidence>
<evidence type="ECO:0000256" key="2">
    <source>
        <dbReference type="ARBA" id="ARBA00023169"/>
    </source>
</evidence>
<gene>
    <name evidence="5" type="ORF">D1012_16270</name>
</gene>
<evidence type="ECO:0000259" key="4">
    <source>
        <dbReference type="Pfam" id="PF02397"/>
    </source>
</evidence>
<name>A0A411YZT3_9RHOB</name>
<evidence type="ECO:0000313" key="6">
    <source>
        <dbReference type="Proteomes" id="UP000284547"/>
    </source>
</evidence>
<keyword evidence="3" id="KW-0472">Membrane</keyword>
<evidence type="ECO:0000313" key="5">
    <source>
        <dbReference type="EMBL" id="RGP36333.1"/>
    </source>
</evidence>
<dbReference type="GO" id="GO:0016780">
    <property type="term" value="F:phosphotransferase activity, for other substituted phosphate groups"/>
    <property type="evidence" value="ECO:0007669"/>
    <property type="project" value="TreeGrafter"/>
</dbReference>
<dbReference type="EMBL" id="QWEY01000009">
    <property type="protein sequence ID" value="RGP36333.1"/>
    <property type="molecule type" value="Genomic_DNA"/>
</dbReference>
<dbReference type="InterPro" id="IPR003362">
    <property type="entry name" value="Bact_transf"/>
</dbReference>
<dbReference type="PANTHER" id="PTHR30576">
    <property type="entry name" value="COLANIC BIOSYNTHESIS UDP-GLUCOSE LIPID CARRIER TRANSFERASE"/>
    <property type="match status" value="1"/>
</dbReference>
<protein>
    <recommendedName>
        <fullName evidence="4">Bacterial sugar transferase domain-containing protein</fullName>
    </recommendedName>
</protein>
<dbReference type="Proteomes" id="UP000284547">
    <property type="component" value="Unassembled WGS sequence"/>
</dbReference>
<keyword evidence="6" id="KW-1185">Reference proteome</keyword>
<reference evidence="5 6" key="1">
    <citation type="submission" date="2018-08" db="EMBL/GenBank/DDBJ databases">
        <title>Flavobacterium tibetense sp. nov., isolated from a wetland YonghuCo on Tibetan Plateau.</title>
        <authorList>
            <person name="Phurbu D."/>
            <person name="Lu H."/>
            <person name="Xing P."/>
        </authorList>
    </citation>
    <scope>NUCLEOTIDE SEQUENCE [LARGE SCALE GENOMIC DNA]</scope>
    <source>
        <strain evidence="5 6">DJC</strain>
    </source>
</reference>
<accession>A0A411YZT3</accession>
<comment type="caution">
    <text evidence="5">The sequence shown here is derived from an EMBL/GenBank/DDBJ whole genome shotgun (WGS) entry which is preliminary data.</text>
</comment>
<organism evidence="5 6">
    <name type="scientific">Pseudotabrizicola alkalilacus</name>
    <dbReference type="NCBI Taxonomy" id="2305252"/>
    <lineage>
        <taxon>Bacteria</taxon>
        <taxon>Pseudomonadati</taxon>
        <taxon>Pseudomonadota</taxon>
        <taxon>Alphaproteobacteria</taxon>
        <taxon>Rhodobacterales</taxon>
        <taxon>Paracoccaceae</taxon>
        <taxon>Pseudotabrizicola</taxon>
    </lineage>
</organism>
<proteinExistence type="inferred from homology"/>
<dbReference type="Pfam" id="PF02397">
    <property type="entry name" value="Bac_transf"/>
    <property type="match status" value="1"/>
</dbReference>
<feature type="domain" description="Bacterial sugar transferase" evidence="4">
    <location>
        <begin position="34"/>
        <end position="222"/>
    </location>
</feature>
<keyword evidence="3" id="KW-0812">Transmembrane</keyword>
<dbReference type="RefSeq" id="WP_118154601.1">
    <property type="nucleotide sequence ID" value="NZ_QWEY01000009.1"/>
</dbReference>